<evidence type="ECO:0000256" key="2">
    <source>
        <dbReference type="ARBA" id="ARBA00022692"/>
    </source>
</evidence>
<feature type="transmembrane region" description="Helical" evidence="6">
    <location>
        <begin position="39"/>
        <end position="61"/>
    </location>
</feature>
<evidence type="ECO:0000256" key="5">
    <source>
        <dbReference type="ARBA" id="ARBA00023136"/>
    </source>
</evidence>
<keyword evidence="4 6" id="KW-1133">Transmembrane helix</keyword>
<evidence type="ECO:0000256" key="6">
    <source>
        <dbReference type="SAM" id="Phobius"/>
    </source>
</evidence>
<dbReference type="GO" id="GO:0005886">
    <property type="term" value="C:plasma membrane"/>
    <property type="evidence" value="ECO:0007669"/>
    <property type="project" value="TreeGrafter"/>
</dbReference>
<keyword evidence="2 6" id="KW-0812">Transmembrane</keyword>
<dbReference type="InterPro" id="IPR036259">
    <property type="entry name" value="MFS_trans_sf"/>
</dbReference>
<evidence type="ECO:0000256" key="1">
    <source>
        <dbReference type="ARBA" id="ARBA00004141"/>
    </source>
</evidence>
<feature type="transmembrane region" description="Helical" evidence="6">
    <location>
        <begin position="111"/>
        <end position="128"/>
    </location>
</feature>
<comment type="subcellular location">
    <subcellularLocation>
        <location evidence="1">Membrane</location>
        <topology evidence="1">Multi-pass membrane protein</topology>
    </subcellularLocation>
</comment>
<dbReference type="GO" id="GO:0020037">
    <property type="term" value="F:heme binding"/>
    <property type="evidence" value="ECO:0007669"/>
    <property type="project" value="InterPro"/>
</dbReference>
<evidence type="ECO:0000256" key="4">
    <source>
        <dbReference type="ARBA" id="ARBA00022989"/>
    </source>
</evidence>
<organism evidence="8 9">
    <name type="scientific">Fodinibius sediminis</name>
    <dbReference type="NCBI Taxonomy" id="1214077"/>
    <lineage>
        <taxon>Bacteria</taxon>
        <taxon>Pseudomonadati</taxon>
        <taxon>Balneolota</taxon>
        <taxon>Balneolia</taxon>
        <taxon>Balneolales</taxon>
        <taxon>Balneolaceae</taxon>
        <taxon>Fodinibius</taxon>
    </lineage>
</organism>
<evidence type="ECO:0000313" key="9">
    <source>
        <dbReference type="Proteomes" id="UP000317593"/>
    </source>
</evidence>
<keyword evidence="5 6" id="KW-0472">Membrane</keyword>
<dbReference type="InterPro" id="IPR002541">
    <property type="entry name" value="Cyt_c_assembly"/>
</dbReference>
<gene>
    <name evidence="8" type="ORF">SAMN06265218_11781</name>
</gene>
<feature type="transmembrane region" description="Helical" evidence="6">
    <location>
        <begin position="140"/>
        <end position="160"/>
    </location>
</feature>
<proteinExistence type="predicted"/>
<name>A0A521EN45_9BACT</name>
<protein>
    <submittedName>
        <fullName evidence="8">Heme exporter protein C</fullName>
    </submittedName>
</protein>
<feature type="transmembrane region" description="Helical" evidence="6">
    <location>
        <begin position="187"/>
        <end position="207"/>
    </location>
</feature>
<dbReference type="Proteomes" id="UP000317593">
    <property type="component" value="Unassembled WGS sequence"/>
</dbReference>
<reference evidence="8 9" key="1">
    <citation type="submission" date="2017-05" db="EMBL/GenBank/DDBJ databases">
        <authorList>
            <person name="Varghese N."/>
            <person name="Submissions S."/>
        </authorList>
    </citation>
    <scope>NUCLEOTIDE SEQUENCE [LARGE SCALE GENOMIC DNA]</scope>
    <source>
        <strain evidence="8 9">DSM 21194</strain>
    </source>
</reference>
<dbReference type="GO" id="GO:0017004">
    <property type="term" value="P:cytochrome complex assembly"/>
    <property type="evidence" value="ECO:0007669"/>
    <property type="project" value="UniProtKB-KW"/>
</dbReference>
<dbReference type="PANTHER" id="PTHR30071:SF1">
    <property type="entry name" value="CYTOCHROME B_B6 PROTEIN-RELATED"/>
    <property type="match status" value="1"/>
</dbReference>
<evidence type="ECO:0000256" key="3">
    <source>
        <dbReference type="ARBA" id="ARBA00022748"/>
    </source>
</evidence>
<dbReference type="AlphaFoldDB" id="A0A521EN45"/>
<dbReference type="Pfam" id="PF01578">
    <property type="entry name" value="Cytochrom_C_asm"/>
    <property type="match status" value="1"/>
</dbReference>
<dbReference type="PANTHER" id="PTHR30071">
    <property type="entry name" value="HEME EXPORTER PROTEIN C"/>
    <property type="match status" value="1"/>
</dbReference>
<evidence type="ECO:0000313" key="8">
    <source>
        <dbReference type="EMBL" id="SMO85339.1"/>
    </source>
</evidence>
<dbReference type="RefSeq" id="WP_246068378.1">
    <property type="nucleotide sequence ID" value="NZ_FXTH01000017.1"/>
</dbReference>
<dbReference type="EMBL" id="FXTH01000017">
    <property type="protein sequence ID" value="SMO85339.1"/>
    <property type="molecule type" value="Genomic_DNA"/>
</dbReference>
<evidence type="ECO:0000259" key="7">
    <source>
        <dbReference type="Pfam" id="PF01578"/>
    </source>
</evidence>
<keyword evidence="3" id="KW-0201">Cytochrome c-type biogenesis</keyword>
<feature type="transmembrane region" description="Helical" evidence="6">
    <location>
        <begin position="7"/>
        <end position="27"/>
    </location>
</feature>
<keyword evidence="9" id="KW-1185">Reference proteome</keyword>
<feature type="domain" description="Cytochrome c assembly protein" evidence="7">
    <location>
        <begin position="32"/>
        <end position="159"/>
    </location>
</feature>
<sequence>MSLKPWKYVVAVWMTGVIVAGFLIPIPEIPILLESARNLFLHVPMWFTMAVCFVAGFVYSIKYLNNPDLATDRKAESATQVGLLFGICGLITGSLWARFTWGSWWTFAEPRMNLSALGMMIYVAYFVLRTAFENPEKRAKIAAVFNVFAATTIPFLLYIIPRQLPSLHPGAEGNPAFSEITAPELRYIFYPAVIGFIALAVWLYDILYRYKEMKYQFEHQQL</sequence>
<accession>A0A521EN45</accession>
<dbReference type="SUPFAM" id="SSF103473">
    <property type="entry name" value="MFS general substrate transporter"/>
    <property type="match status" value="1"/>
</dbReference>
<dbReference type="InterPro" id="IPR045062">
    <property type="entry name" value="Cyt_c_biogenesis_CcsA/CcmC"/>
</dbReference>
<feature type="transmembrane region" description="Helical" evidence="6">
    <location>
        <begin position="81"/>
        <end position="99"/>
    </location>
</feature>